<accession>A0A7C9LRK0</accession>
<organism evidence="3 4">
    <name type="scientific">Deinococcus arboris</name>
    <dbReference type="NCBI Taxonomy" id="2682977"/>
    <lineage>
        <taxon>Bacteria</taxon>
        <taxon>Thermotogati</taxon>
        <taxon>Deinococcota</taxon>
        <taxon>Deinococci</taxon>
        <taxon>Deinococcales</taxon>
        <taxon>Deinococcaceae</taxon>
        <taxon>Deinococcus</taxon>
    </lineage>
</organism>
<keyword evidence="2" id="KW-1133">Transmembrane helix</keyword>
<evidence type="ECO:0000256" key="1">
    <source>
        <dbReference type="SAM" id="MobiDB-lite"/>
    </source>
</evidence>
<keyword evidence="4" id="KW-1185">Reference proteome</keyword>
<sequence length="259" mass="27202">MAPPPSSKAARSRGVWRVARSGVRATTALLRPVQVAQTDPWALAPARPASGLRLRRAAGLGALALVTVLALSILGTLAMLLAIGVASGSDVAGWLLGVTLVLAIGVLLWARGRLLGWQPAPSALPAEEAQDLQALRALHQQARALPRPLRADLERTLQATAGALRATAALPTLTRDAFDVRQAARADLPELLHAYHAAPQQQPELRASLLVIEERMVSIARQGEQDAARAAQAQRAFVQDKYASTTAPGADGGKTPPGR</sequence>
<keyword evidence="2" id="KW-0472">Membrane</keyword>
<dbReference type="RefSeq" id="WP_157457522.1">
    <property type="nucleotide sequence ID" value="NZ_WQLB01000002.1"/>
</dbReference>
<proteinExistence type="predicted"/>
<gene>
    <name evidence="3" type="ORF">GO986_01835</name>
</gene>
<dbReference type="Proteomes" id="UP000483286">
    <property type="component" value="Unassembled WGS sequence"/>
</dbReference>
<protein>
    <submittedName>
        <fullName evidence="3">Uncharacterized protein</fullName>
    </submittedName>
</protein>
<feature type="region of interest" description="Disordered" evidence="1">
    <location>
        <begin position="239"/>
        <end position="259"/>
    </location>
</feature>
<reference evidence="3 4" key="1">
    <citation type="submission" date="2019-12" db="EMBL/GenBank/DDBJ databases">
        <title>Deinococcus sp. HMF7620 Genome sequencing and assembly.</title>
        <authorList>
            <person name="Kang H."/>
            <person name="Kim H."/>
            <person name="Joh K."/>
        </authorList>
    </citation>
    <scope>NUCLEOTIDE SEQUENCE [LARGE SCALE GENOMIC DNA]</scope>
    <source>
        <strain evidence="3 4">HMF7620</strain>
    </source>
</reference>
<dbReference type="AlphaFoldDB" id="A0A7C9LRK0"/>
<dbReference type="EMBL" id="WQLB01000002">
    <property type="protein sequence ID" value="MVN85500.1"/>
    <property type="molecule type" value="Genomic_DNA"/>
</dbReference>
<feature type="transmembrane region" description="Helical" evidence="2">
    <location>
        <begin position="57"/>
        <end position="85"/>
    </location>
</feature>
<name>A0A7C9LRK0_9DEIO</name>
<feature type="transmembrane region" description="Helical" evidence="2">
    <location>
        <begin position="91"/>
        <end position="110"/>
    </location>
</feature>
<evidence type="ECO:0000313" key="3">
    <source>
        <dbReference type="EMBL" id="MVN85500.1"/>
    </source>
</evidence>
<comment type="caution">
    <text evidence="3">The sequence shown here is derived from an EMBL/GenBank/DDBJ whole genome shotgun (WGS) entry which is preliminary data.</text>
</comment>
<evidence type="ECO:0000313" key="4">
    <source>
        <dbReference type="Proteomes" id="UP000483286"/>
    </source>
</evidence>
<evidence type="ECO:0000256" key="2">
    <source>
        <dbReference type="SAM" id="Phobius"/>
    </source>
</evidence>
<keyword evidence="2" id="KW-0812">Transmembrane</keyword>